<dbReference type="AlphaFoldDB" id="A0AAF0RE17"/>
<sequence>MALDRQKNVNFRRFLASCLINLSPLSNQSEKVGFFKRFSSPSSFLFLFPLRFAFPRFQNLNSWSPIWL</sequence>
<proteinExistence type="predicted"/>
<protein>
    <submittedName>
        <fullName evidence="1">Uncharacterized protein</fullName>
    </submittedName>
</protein>
<reference evidence="1" key="1">
    <citation type="submission" date="2023-08" db="EMBL/GenBank/DDBJ databases">
        <title>A de novo genome assembly of Solanum verrucosum Schlechtendal, a Mexican diploid species geographically isolated from the other diploid A-genome species in potato relatives.</title>
        <authorList>
            <person name="Hosaka K."/>
        </authorList>
    </citation>
    <scope>NUCLEOTIDE SEQUENCE</scope>
    <source>
        <tissue evidence="1">Young leaves</tissue>
    </source>
</reference>
<accession>A0AAF0RE17</accession>
<dbReference type="Proteomes" id="UP001234989">
    <property type="component" value="Chromosome 7"/>
</dbReference>
<gene>
    <name evidence="1" type="ORF">MTR67_030521</name>
</gene>
<name>A0AAF0RE17_SOLVR</name>
<evidence type="ECO:0000313" key="2">
    <source>
        <dbReference type="Proteomes" id="UP001234989"/>
    </source>
</evidence>
<evidence type="ECO:0000313" key="1">
    <source>
        <dbReference type="EMBL" id="WMV37136.1"/>
    </source>
</evidence>
<dbReference type="EMBL" id="CP133618">
    <property type="protein sequence ID" value="WMV37136.1"/>
    <property type="molecule type" value="Genomic_DNA"/>
</dbReference>
<keyword evidence="2" id="KW-1185">Reference proteome</keyword>
<organism evidence="1 2">
    <name type="scientific">Solanum verrucosum</name>
    <dbReference type="NCBI Taxonomy" id="315347"/>
    <lineage>
        <taxon>Eukaryota</taxon>
        <taxon>Viridiplantae</taxon>
        <taxon>Streptophyta</taxon>
        <taxon>Embryophyta</taxon>
        <taxon>Tracheophyta</taxon>
        <taxon>Spermatophyta</taxon>
        <taxon>Magnoliopsida</taxon>
        <taxon>eudicotyledons</taxon>
        <taxon>Gunneridae</taxon>
        <taxon>Pentapetalae</taxon>
        <taxon>asterids</taxon>
        <taxon>lamiids</taxon>
        <taxon>Solanales</taxon>
        <taxon>Solanaceae</taxon>
        <taxon>Solanoideae</taxon>
        <taxon>Solaneae</taxon>
        <taxon>Solanum</taxon>
    </lineage>
</organism>